<reference evidence="2" key="1">
    <citation type="journal article" date="2023" name="Nat. Plants">
        <title>Single-cell RNA sequencing provides a high-resolution roadmap for understanding the multicellular compartmentation of specialized metabolism.</title>
        <authorList>
            <person name="Sun S."/>
            <person name="Shen X."/>
            <person name="Li Y."/>
            <person name="Li Y."/>
            <person name="Wang S."/>
            <person name="Li R."/>
            <person name="Zhang H."/>
            <person name="Shen G."/>
            <person name="Guo B."/>
            <person name="Wei J."/>
            <person name="Xu J."/>
            <person name="St-Pierre B."/>
            <person name="Chen S."/>
            <person name="Sun C."/>
        </authorList>
    </citation>
    <scope>NUCLEOTIDE SEQUENCE [LARGE SCALE GENOMIC DNA]</scope>
</reference>
<sequence>MENLEFTRRLYIELNINEYGCSWNSTAIESRQKKNLTHNLIKPLMSEQVNNDLSLSGKIPSGLFNSMFNFKGNWKQDAKLLAFDGCFIALSDRVKLEIPSSWNPAAIAKTSAYGLQVAVDCFIAQKFVDKYGTHIVVGGKMGGKDVFPIKQLQSSNMEQTIRQQLLTQLADRKFTEDTDGSLSLN</sequence>
<comment type="caution">
    <text evidence="1">The sequence shown here is derived from an EMBL/GenBank/DDBJ whole genome shotgun (WGS) entry which is preliminary data.</text>
</comment>
<gene>
    <name evidence="1" type="ORF">M9H77_25940</name>
</gene>
<evidence type="ECO:0000313" key="1">
    <source>
        <dbReference type="EMBL" id="KAI5657147.1"/>
    </source>
</evidence>
<organism evidence="1 2">
    <name type="scientific">Catharanthus roseus</name>
    <name type="common">Madagascar periwinkle</name>
    <name type="synonym">Vinca rosea</name>
    <dbReference type="NCBI Taxonomy" id="4058"/>
    <lineage>
        <taxon>Eukaryota</taxon>
        <taxon>Viridiplantae</taxon>
        <taxon>Streptophyta</taxon>
        <taxon>Embryophyta</taxon>
        <taxon>Tracheophyta</taxon>
        <taxon>Spermatophyta</taxon>
        <taxon>Magnoliopsida</taxon>
        <taxon>eudicotyledons</taxon>
        <taxon>Gunneridae</taxon>
        <taxon>Pentapetalae</taxon>
        <taxon>asterids</taxon>
        <taxon>lamiids</taxon>
        <taxon>Gentianales</taxon>
        <taxon>Apocynaceae</taxon>
        <taxon>Rauvolfioideae</taxon>
        <taxon>Vinceae</taxon>
        <taxon>Catharanthinae</taxon>
        <taxon>Catharanthus</taxon>
    </lineage>
</organism>
<keyword evidence="2" id="KW-1185">Reference proteome</keyword>
<protein>
    <submittedName>
        <fullName evidence="1">Uncharacterized protein</fullName>
    </submittedName>
</protein>
<dbReference type="EMBL" id="CM044706">
    <property type="protein sequence ID" value="KAI5657147.1"/>
    <property type="molecule type" value="Genomic_DNA"/>
</dbReference>
<name>A0ACC0A8A5_CATRO</name>
<dbReference type="Proteomes" id="UP001060085">
    <property type="component" value="Linkage Group LG06"/>
</dbReference>
<accession>A0ACC0A8A5</accession>
<evidence type="ECO:0000313" key="2">
    <source>
        <dbReference type="Proteomes" id="UP001060085"/>
    </source>
</evidence>
<proteinExistence type="predicted"/>